<dbReference type="PANTHER" id="PTHR34220">
    <property type="entry name" value="SENSOR HISTIDINE KINASE YPDA"/>
    <property type="match status" value="1"/>
</dbReference>
<dbReference type="InterPro" id="IPR010559">
    <property type="entry name" value="Sig_transdc_His_kin_internal"/>
</dbReference>
<dbReference type="GO" id="GO:0016020">
    <property type="term" value="C:membrane"/>
    <property type="evidence" value="ECO:0007669"/>
    <property type="project" value="InterPro"/>
</dbReference>
<organism evidence="2 3">
    <name type="scientific">Paenibacillus azoreducens</name>
    <dbReference type="NCBI Taxonomy" id="116718"/>
    <lineage>
        <taxon>Bacteria</taxon>
        <taxon>Bacillati</taxon>
        <taxon>Bacillota</taxon>
        <taxon>Bacilli</taxon>
        <taxon>Bacillales</taxon>
        <taxon>Paenibacillaceae</taxon>
        <taxon>Paenibacillus</taxon>
    </lineage>
</organism>
<reference evidence="2 3" key="1">
    <citation type="submission" date="2021-03" db="EMBL/GenBank/DDBJ databases">
        <title>Antimicrobial resistance genes in bacteria isolated from Japanese honey, and their potential for conferring macrolide and lincosamide resistance in the American foulbrood pathogen Paenibacillus larvae.</title>
        <authorList>
            <person name="Okamoto M."/>
            <person name="Kumagai M."/>
            <person name="Kanamori H."/>
            <person name="Takamatsu D."/>
        </authorList>
    </citation>
    <scope>NUCLEOTIDE SEQUENCE [LARGE SCALE GENOMIC DNA]</scope>
    <source>
        <strain evidence="2 3">J34TS1</strain>
    </source>
</reference>
<dbReference type="Proteomes" id="UP000682811">
    <property type="component" value="Unassembled WGS sequence"/>
</dbReference>
<dbReference type="PANTHER" id="PTHR34220:SF7">
    <property type="entry name" value="SENSOR HISTIDINE KINASE YPDA"/>
    <property type="match status" value="1"/>
</dbReference>
<evidence type="ECO:0000259" key="1">
    <source>
        <dbReference type="Pfam" id="PF06580"/>
    </source>
</evidence>
<comment type="caution">
    <text evidence="2">The sequence shown here is derived from an EMBL/GenBank/DDBJ whole genome shotgun (WGS) entry which is preliminary data.</text>
</comment>
<feature type="domain" description="Signal transduction histidine kinase internal region" evidence="1">
    <location>
        <begin position="22"/>
        <end position="99"/>
    </location>
</feature>
<dbReference type="Pfam" id="PF06580">
    <property type="entry name" value="His_kinase"/>
    <property type="match status" value="1"/>
</dbReference>
<dbReference type="RefSeq" id="WP_212981435.1">
    <property type="nucleotide sequence ID" value="NZ_AP025343.1"/>
</dbReference>
<evidence type="ECO:0000313" key="2">
    <source>
        <dbReference type="EMBL" id="GIO51450.1"/>
    </source>
</evidence>
<dbReference type="AlphaFoldDB" id="A0A919YMR1"/>
<protein>
    <recommendedName>
        <fullName evidence="1">Signal transduction histidine kinase internal region domain-containing protein</fullName>
    </recommendedName>
</protein>
<gene>
    <name evidence="2" type="ORF">J34TS1_62150</name>
</gene>
<dbReference type="InterPro" id="IPR050640">
    <property type="entry name" value="Bact_2-comp_sensor_kinase"/>
</dbReference>
<proteinExistence type="predicted"/>
<sequence>MSVRLRELIHQVYTFWLRQKEAELKALQAQINPHFLYNTLDMIYWTARREKAFDTNKLVEVTSKLFRISLTSGQEITTVSNEIEHLRNYIVIQRKRYENLIDFRLDIDDSVLTQPTVKLIHTPWSKTQSITG</sequence>
<dbReference type="EMBL" id="BORT01000053">
    <property type="protein sequence ID" value="GIO51450.1"/>
    <property type="molecule type" value="Genomic_DNA"/>
</dbReference>
<name>A0A919YMR1_9BACL</name>
<keyword evidence="3" id="KW-1185">Reference proteome</keyword>
<accession>A0A919YMR1</accession>
<dbReference type="GO" id="GO:0000155">
    <property type="term" value="F:phosphorelay sensor kinase activity"/>
    <property type="evidence" value="ECO:0007669"/>
    <property type="project" value="InterPro"/>
</dbReference>
<evidence type="ECO:0000313" key="3">
    <source>
        <dbReference type="Proteomes" id="UP000682811"/>
    </source>
</evidence>